<gene>
    <name evidence="1" type="ORF">Q9312_06855</name>
</gene>
<dbReference type="InterPro" id="IPR027961">
    <property type="entry name" value="DUF4442"/>
</dbReference>
<protein>
    <submittedName>
        <fullName evidence="1">DUF4442 domain-containing protein</fullName>
    </submittedName>
</protein>
<reference evidence="1 2" key="1">
    <citation type="submission" date="2023-08" db="EMBL/GenBank/DDBJ databases">
        <title>Pleionea litopenaei sp. nov., isolated from stomach of juvenile Litopenaeus vannamei.</title>
        <authorList>
            <person name="Rho A.M."/>
            <person name="Hwang C.Y."/>
        </authorList>
    </citation>
    <scope>NUCLEOTIDE SEQUENCE [LARGE SCALE GENOMIC DNA]</scope>
    <source>
        <strain evidence="1 2">HL-JVS1</strain>
    </source>
</reference>
<evidence type="ECO:0000313" key="2">
    <source>
        <dbReference type="Proteomes" id="UP001239782"/>
    </source>
</evidence>
<sequence>MKKNYFASLVEKIQNRSPLYRGWLLNYLLGSTIKFVGTAGVKCQTLTREESVWTLKNRKKVRNHIKGVHAAAMGLLAETATGMLVGMNVPDDRTPVIKSMKINYVKRASGDLTAKAELTPEQIQHIIDTEKGEILVPVTVTDSEGKQPIECEMIWAWTPKR</sequence>
<dbReference type="SUPFAM" id="SSF54637">
    <property type="entry name" value="Thioesterase/thiol ester dehydrase-isomerase"/>
    <property type="match status" value="1"/>
</dbReference>
<proteinExistence type="predicted"/>
<keyword evidence="2" id="KW-1185">Reference proteome</keyword>
<dbReference type="EMBL" id="CP133548">
    <property type="protein sequence ID" value="WMS88627.1"/>
    <property type="molecule type" value="Genomic_DNA"/>
</dbReference>
<organism evidence="1 2">
    <name type="scientific">Pleionea litopenaei</name>
    <dbReference type="NCBI Taxonomy" id="3070815"/>
    <lineage>
        <taxon>Bacteria</taxon>
        <taxon>Pseudomonadati</taxon>
        <taxon>Pseudomonadota</taxon>
        <taxon>Gammaproteobacteria</taxon>
        <taxon>Oceanospirillales</taxon>
        <taxon>Pleioneaceae</taxon>
        <taxon>Pleionea</taxon>
    </lineage>
</organism>
<dbReference type="AlphaFoldDB" id="A0AA51X7S3"/>
<dbReference type="KEGG" id="plei:Q9312_06855"/>
<accession>A0AA51X7S3</accession>
<dbReference type="CDD" id="cd03443">
    <property type="entry name" value="PaaI_thioesterase"/>
    <property type="match status" value="1"/>
</dbReference>
<name>A0AA51X7S3_9GAMM</name>
<dbReference type="InterPro" id="IPR029069">
    <property type="entry name" value="HotDog_dom_sf"/>
</dbReference>
<dbReference type="Gene3D" id="3.10.129.10">
    <property type="entry name" value="Hotdog Thioesterase"/>
    <property type="match status" value="1"/>
</dbReference>
<dbReference type="RefSeq" id="WP_309203844.1">
    <property type="nucleotide sequence ID" value="NZ_CP133548.1"/>
</dbReference>
<dbReference type="Proteomes" id="UP001239782">
    <property type="component" value="Chromosome"/>
</dbReference>
<evidence type="ECO:0000313" key="1">
    <source>
        <dbReference type="EMBL" id="WMS88627.1"/>
    </source>
</evidence>
<dbReference type="Pfam" id="PF14539">
    <property type="entry name" value="DUF4442"/>
    <property type="match status" value="1"/>
</dbReference>